<dbReference type="RefSeq" id="WP_344215537.1">
    <property type="nucleotide sequence ID" value="NZ_BAAAOS010000020.1"/>
</dbReference>
<dbReference type="InterPro" id="IPR036513">
    <property type="entry name" value="STAS_dom_sf"/>
</dbReference>
<dbReference type="SUPFAM" id="SSF52091">
    <property type="entry name" value="SpoIIaa-like"/>
    <property type="match status" value="1"/>
</dbReference>
<comment type="caution">
    <text evidence="2">The sequence shown here is derived from an EMBL/GenBank/DDBJ whole genome shotgun (WGS) entry which is preliminary data.</text>
</comment>
<dbReference type="EMBL" id="BAAAOS010000020">
    <property type="protein sequence ID" value="GAA1580200.1"/>
    <property type="molecule type" value="Genomic_DNA"/>
</dbReference>
<evidence type="ECO:0000313" key="3">
    <source>
        <dbReference type="Proteomes" id="UP001500393"/>
    </source>
</evidence>
<protein>
    <recommendedName>
        <fullName evidence="1">STAS domain-containing protein</fullName>
    </recommendedName>
</protein>
<dbReference type="Proteomes" id="UP001500393">
    <property type="component" value="Unassembled WGS sequence"/>
</dbReference>
<evidence type="ECO:0000259" key="1">
    <source>
        <dbReference type="PROSITE" id="PS50801"/>
    </source>
</evidence>
<dbReference type="Pfam" id="PF01740">
    <property type="entry name" value="STAS"/>
    <property type="match status" value="1"/>
</dbReference>
<dbReference type="InterPro" id="IPR002645">
    <property type="entry name" value="STAS_dom"/>
</dbReference>
<feature type="domain" description="STAS" evidence="1">
    <location>
        <begin position="18"/>
        <end position="112"/>
    </location>
</feature>
<dbReference type="PROSITE" id="PS50801">
    <property type="entry name" value="STAS"/>
    <property type="match status" value="1"/>
</dbReference>
<organism evidence="2 3">
    <name type="scientific">Kribbella sancticallisti</name>
    <dbReference type="NCBI Taxonomy" id="460087"/>
    <lineage>
        <taxon>Bacteria</taxon>
        <taxon>Bacillati</taxon>
        <taxon>Actinomycetota</taxon>
        <taxon>Actinomycetes</taxon>
        <taxon>Propionibacteriales</taxon>
        <taxon>Kribbellaceae</taxon>
        <taxon>Kribbella</taxon>
    </lineage>
</organism>
<sequence>MSPIQGRSRQLPKTAPSTRICLQVAGDAVTIEVTGVLDAHTAEVVRELLPDACSLSPGVVALDLDGVPHVTADANLLHLVDDAQRLCWASSCTLQVTCTEPEVRRALSAEGL</sequence>
<gene>
    <name evidence="2" type="ORF">GCM10009789_37510</name>
</gene>
<name>A0ABN2DPW2_9ACTN</name>
<accession>A0ABN2DPW2</accession>
<dbReference type="Gene3D" id="3.30.750.24">
    <property type="entry name" value="STAS domain"/>
    <property type="match status" value="1"/>
</dbReference>
<proteinExistence type="predicted"/>
<reference evidence="2 3" key="1">
    <citation type="journal article" date="2019" name="Int. J. Syst. Evol. Microbiol.">
        <title>The Global Catalogue of Microorganisms (GCM) 10K type strain sequencing project: providing services to taxonomists for standard genome sequencing and annotation.</title>
        <authorList>
            <consortium name="The Broad Institute Genomics Platform"/>
            <consortium name="The Broad Institute Genome Sequencing Center for Infectious Disease"/>
            <person name="Wu L."/>
            <person name="Ma J."/>
        </authorList>
    </citation>
    <scope>NUCLEOTIDE SEQUENCE [LARGE SCALE GENOMIC DNA]</scope>
    <source>
        <strain evidence="2 3">JCM 14969</strain>
    </source>
</reference>
<keyword evidence="3" id="KW-1185">Reference proteome</keyword>
<evidence type="ECO:0000313" key="2">
    <source>
        <dbReference type="EMBL" id="GAA1580200.1"/>
    </source>
</evidence>